<dbReference type="CDD" id="cd11364">
    <property type="entry name" value="RNase_PH_PNPase_2"/>
    <property type="match status" value="1"/>
</dbReference>
<dbReference type="Proteomes" id="UP000183994">
    <property type="component" value="Unassembled WGS sequence"/>
</dbReference>
<dbReference type="EC" id="2.7.7.8" evidence="9"/>
<keyword evidence="8 9" id="KW-0694">RNA-binding</keyword>
<dbReference type="CDD" id="cd11363">
    <property type="entry name" value="RNase_PH_PNPase_1"/>
    <property type="match status" value="1"/>
</dbReference>
<dbReference type="SUPFAM" id="SSF50249">
    <property type="entry name" value="Nucleic acid-binding proteins"/>
    <property type="match status" value="1"/>
</dbReference>
<proteinExistence type="inferred from homology"/>
<dbReference type="SUPFAM" id="SSF54211">
    <property type="entry name" value="Ribosomal protein S5 domain 2-like"/>
    <property type="match status" value="2"/>
</dbReference>
<dbReference type="InterPro" id="IPR020568">
    <property type="entry name" value="Ribosomal_Su5_D2-typ_SF"/>
</dbReference>
<dbReference type="HAMAP" id="MF_01595">
    <property type="entry name" value="PNPase"/>
    <property type="match status" value="1"/>
</dbReference>
<dbReference type="InterPro" id="IPR004087">
    <property type="entry name" value="KH_dom"/>
</dbReference>
<evidence type="ECO:0000256" key="5">
    <source>
        <dbReference type="ARBA" id="ARBA00022695"/>
    </source>
</evidence>
<feature type="region of interest" description="Disordered" evidence="10">
    <location>
        <begin position="689"/>
        <end position="712"/>
    </location>
</feature>
<dbReference type="InterPro" id="IPR003029">
    <property type="entry name" value="S1_domain"/>
</dbReference>
<dbReference type="OrthoDB" id="9804305at2"/>
<dbReference type="FunFam" id="3.30.230.70:FF:000001">
    <property type="entry name" value="Polyribonucleotide nucleotidyltransferase"/>
    <property type="match status" value="1"/>
</dbReference>
<comment type="subcellular location">
    <subcellularLocation>
        <location evidence="1 9">Cytoplasm</location>
    </subcellularLocation>
</comment>
<accession>A0A1M6EHQ6</accession>
<keyword evidence="4 9" id="KW-0808">Transferase</keyword>
<dbReference type="STRING" id="1121393.SAMN02745216_00657"/>
<dbReference type="InterPro" id="IPR012340">
    <property type="entry name" value="NA-bd_OB-fold"/>
</dbReference>
<dbReference type="InterPro" id="IPR036612">
    <property type="entry name" value="KH_dom_type_1_sf"/>
</dbReference>
<dbReference type="SMART" id="SM00322">
    <property type="entry name" value="KH"/>
    <property type="match status" value="1"/>
</dbReference>
<dbReference type="InterPro" id="IPR012162">
    <property type="entry name" value="PNPase"/>
</dbReference>
<dbReference type="AlphaFoldDB" id="A0A1M6EHQ6"/>
<evidence type="ECO:0000313" key="13">
    <source>
        <dbReference type="Proteomes" id="UP000183994"/>
    </source>
</evidence>
<dbReference type="SMART" id="SM00316">
    <property type="entry name" value="S1"/>
    <property type="match status" value="1"/>
</dbReference>
<dbReference type="PIRSF" id="PIRSF005499">
    <property type="entry name" value="PNPase"/>
    <property type="match status" value="1"/>
</dbReference>
<feature type="binding site" evidence="9">
    <location>
        <position position="490"/>
    </location>
    <ligand>
        <name>Mg(2+)</name>
        <dbReference type="ChEBI" id="CHEBI:18420"/>
    </ligand>
</feature>
<evidence type="ECO:0000256" key="2">
    <source>
        <dbReference type="ARBA" id="ARBA00007404"/>
    </source>
</evidence>
<evidence type="ECO:0000256" key="3">
    <source>
        <dbReference type="ARBA" id="ARBA00022490"/>
    </source>
</evidence>
<evidence type="ECO:0000256" key="9">
    <source>
        <dbReference type="HAMAP-Rule" id="MF_01595"/>
    </source>
</evidence>
<gene>
    <name evidence="9" type="primary">pnp</name>
    <name evidence="12" type="ORF">SAMN02745216_00657</name>
</gene>
<dbReference type="CDD" id="cd02393">
    <property type="entry name" value="KH-I_PNPase"/>
    <property type="match status" value="1"/>
</dbReference>
<evidence type="ECO:0000256" key="4">
    <source>
        <dbReference type="ARBA" id="ARBA00022679"/>
    </source>
</evidence>
<dbReference type="GO" id="GO:0000287">
    <property type="term" value="F:magnesium ion binding"/>
    <property type="evidence" value="ECO:0007669"/>
    <property type="project" value="UniProtKB-UniRule"/>
</dbReference>
<dbReference type="PANTHER" id="PTHR11252">
    <property type="entry name" value="POLYRIBONUCLEOTIDE NUCLEOTIDYLTRANSFERASE"/>
    <property type="match status" value="1"/>
</dbReference>
<comment type="similarity">
    <text evidence="2 9">Belongs to the polyribonucleotide nucleotidyltransferase family.</text>
</comment>
<dbReference type="FunFam" id="3.30.230.70:FF:000002">
    <property type="entry name" value="Polyribonucleotide nucleotidyltransferase"/>
    <property type="match status" value="1"/>
</dbReference>
<dbReference type="NCBIfam" id="NF008805">
    <property type="entry name" value="PRK11824.1"/>
    <property type="match status" value="1"/>
</dbReference>
<dbReference type="InterPro" id="IPR036456">
    <property type="entry name" value="PNPase_PH_RNA-bd_sf"/>
</dbReference>
<dbReference type="Pfam" id="PF00013">
    <property type="entry name" value="KH_1"/>
    <property type="match status" value="1"/>
</dbReference>
<dbReference type="InterPro" id="IPR036345">
    <property type="entry name" value="ExoRNase_PH_dom2_sf"/>
</dbReference>
<comment type="function">
    <text evidence="9">Involved in mRNA degradation. Catalyzes the phosphorolysis of single-stranded polyribonucleotides processively in the 3'- to 5'-direction.</text>
</comment>
<dbReference type="FunFam" id="2.40.50.140:FF:000023">
    <property type="entry name" value="Polyribonucleotide nucleotidyltransferase"/>
    <property type="match status" value="1"/>
</dbReference>
<dbReference type="GO" id="GO:0004654">
    <property type="term" value="F:polyribonucleotide nucleotidyltransferase activity"/>
    <property type="evidence" value="ECO:0007669"/>
    <property type="project" value="UniProtKB-UniRule"/>
</dbReference>
<reference evidence="13" key="1">
    <citation type="submission" date="2016-11" db="EMBL/GenBank/DDBJ databases">
        <authorList>
            <person name="Varghese N."/>
            <person name="Submissions S."/>
        </authorList>
    </citation>
    <scope>NUCLEOTIDE SEQUENCE [LARGE SCALE GENOMIC DNA]</scope>
    <source>
        <strain evidence="13">DSM 16219</strain>
    </source>
</reference>
<dbReference type="GO" id="GO:0006396">
    <property type="term" value="P:RNA processing"/>
    <property type="evidence" value="ECO:0007669"/>
    <property type="project" value="InterPro"/>
</dbReference>
<protein>
    <recommendedName>
        <fullName evidence="9">Polyribonucleotide nucleotidyltransferase</fullName>
        <ecNumber evidence="9">2.7.7.8</ecNumber>
    </recommendedName>
    <alternativeName>
        <fullName evidence="9">Polynucleotide phosphorylase</fullName>
        <shortName evidence="9">PNPase</shortName>
    </alternativeName>
</protein>
<comment type="catalytic activity">
    <reaction evidence="9">
        <text>RNA(n+1) + phosphate = RNA(n) + a ribonucleoside 5'-diphosphate</text>
        <dbReference type="Rhea" id="RHEA:22096"/>
        <dbReference type="Rhea" id="RHEA-COMP:14527"/>
        <dbReference type="Rhea" id="RHEA-COMP:17342"/>
        <dbReference type="ChEBI" id="CHEBI:43474"/>
        <dbReference type="ChEBI" id="CHEBI:57930"/>
        <dbReference type="ChEBI" id="CHEBI:140395"/>
        <dbReference type="EC" id="2.7.7.8"/>
    </reaction>
</comment>
<dbReference type="GO" id="GO:0000175">
    <property type="term" value="F:3'-5'-RNA exonuclease activity"/>
    <property type="evidence" value="ECO:0007669"/>
    <property type="project" value="TreeGrafter"/>
</dbReference>
<keyword evidence="6 9" id="KW-0479">Metal-binding</keyword>
<organism evidence="12 13">
    <name type="scientific">Desulfatibacillum alkenivorans DSM 16219</name>
    <dbReference type="NCBI Taxonomy" id="1121393"/>
    <lineage>
        <taxon>Bacteria</taxon>
        <taxon>Pseudomonadati</taxon>
        <taxon>Thermodesulfobacteriota</taxon>
        <taxon>Desulfobacteria</taxon>
        <taxon>Desulfobacterales</taxon>
        <taxon>Desulfatibacillaceae</taxon>
        <taxon>Desulfatibacillum</taxon>
    </lineage>
</organism>
<dbReference type="Pfam" id="PF03726">
    <property type="entry name" value="PNPase"/>
    <property type="match status" value="1"/>
</dbReference>
<dbReference type="SUPFAM" id="SSF55666">
    <property type="entry name" value="Ribonuclease PH domain 2-like"/>
    <property type="match status" value="2"/>
</dbReference>
<feature type="binding site" evidence="9">
    <location>
        <position position="484"/>
    </location>
    <ligand>
        <name>Mg(2+)</name>
        <dbReference type="ChEBI" id="CHEBI:18420"/>
    </ligand>
</feature>
<dbReference type="RefSeq" id="WP_073472808.1">
    <property type="nucleotide sequence ID" value="NZ_FQZU01000002.1"/>
</dbReference>
<sequence>MEVTLERNLGDRPLRIQTGKLAKQASGSVVVSYGETITLVTVVGSQELRPGIDFVPLSVEYQEKVYAAGRIPGNYFRREIGRPSEKETLTARLIDRPIRPLFPKTWRYETQVIATVLSMDQENDPDMLSMVGASAALCISDLPFSTPIACVRVGRIDGQLVANPTISQQENCDLNIIVAGSRDGVVMVEGGGQFISEEEMLDAIYFGQESLEPLLEMQEELMEKAGVPKRSADPEEKDEELAAKVAELADPEIKKALEINDKLERQDAIRDVKKTVMEGLGEEYEDRGKEVSEFIHDRTRVIMRAMVLDEGRRIGGRRFDEVRPITCEVGILPRTHGSALFTRGETQSLGILTLGSSGDEQRVETLYGDETRPFMLHYNFPPYSVREVKRISGPSRRDIGHGGLSTRAIKEVLPSKEDFDYTIRIVSEILESNGSSSMATVCSASLALMDGGVPIANPVSGIAMGLMAEGDKIVVLSDILGDEDHMGDMDFKVAGTKDGITSVQMDIKISSLTREIMEKALAQARVGRLHILEKMLTTISESREEMSPYAPKVFTVQIHPDKIRDIIGPGGKVIRAIQAETGTRVDVDDSGLVKVSAVNLEEGEAALQMIKDITAVPEVGAVYEGTVVKIMDFGAFVAILPGTEGLCHISQLDTKHVKKVSDVVKEGEKIKVKVLELTKDGKIRLSRKALLEEENGKPGPENGAPKRDKNRH</sequence>
<evidence type="ECO:0000256" key="8">
    <source>
        <dbReference type="ARBA" id="ARBA00022884"/>
    </source>
</evidence>
<name>A0A1M6EHQ6_9BACT</name>
<dbReference type="Gene3D" id="2.40.50.140">
    <property type="entry name" value="Nucleic acid-binding proteins"/>
    <property type="match status" value="1"/>
</dbReference>
<dbReference type="GO" id="GO:0003723">
    <property type="term" value="F:RNA binding"/>
    <property type="evidence" value="ECO:0007669"/>
    <property type="project" value="UniProtKB-UniRule"/>
</dbReference>
<dbReference type="InterPro" id="IPR001247">
    <property type="entry name" value="ExoRNase_PH_dom1"/>
</dbReference>
<dbReference type="Pfam" id="PF01138">
    <property type="entry name" value="RNase_PH"/>
    <property type="match status" value="2"/>
</dbReference>
<dbReference type="InterPro" id="IPR015848">
    <property type="entry name" value="PNPase_PH_RNA-bd_bac/org-type"/>
</dbReference>
<evidence type="ECO:0000256" key="1">
    <source>
        <dbReference type="ARBA" id="ARBA00004496"/>
    </source>
</evidence>
<dbReference type="SUPFAM" id="SSF54791">
    <property type="entry name" value="Eukaryotic type KH-domain (KH-domain type I)"/>
    <property type="match status" value="1"/>
</dbReference>
<dbReference type="NCBIfam" id="TIGR03591">
    <property type="entry name" value="polynuc_phos"/>
    <property type="match status" value="1"/>
</dbReference>
<dbReference type="CDD" id="cd04472">
    <property type="entry name" value="S1_PNPase"/>
    <property type="match status" value="1"/>
</dbReference>
<dbReference type="PROSITE" id="PS50084">
    <property type="entry name" value="KH_TYPE_1"/>
    <property type="match status" value="1"/>
</dbReference>
<evidence type="ECO:0000256" key="10">
    <source>
        <dbReference type="SAM" id="MobiDB-lite"/>
    </source>
</evidence>
<evidence type="ECO:0000256" key="7">
    <source>
        <dbReference type="ARBA" id="ARBA00022842"/>
    </source>
</evidence>
<evidence type="ECO:0000313" key="12">
    <source>
        <dbReference type="EMBL" id="SHI85004.1"/>
    </source>
</evidence>
<evidence type="ECO:0000256" key="6">
    <source>
        <dbReference type="ARBA" id="ARBA00022723"/>
    </source>
</evidence>
<dbReference type="PROSITE" id="PS50126">
    <property type="entry name" value="S1"/>
    <property type="match status" value="1"/>
</dbReference>
<evidence type="ECO:0000259" key="11">
    <source>
        <dbReference type="PROSITE" id="PS50126"/>
    </source>
</evidence>
<dbReference type="Pfam" id="PF00575">
    <property type="entry name" value="S1"/>
    <property type="match status" value="1"/>
</dbReference>
<keyword evidence="7 9" id="KW-0460">Magnesium</keyword>
<comment type="cofactor">
    <cofactor evidence="9">
        <name>Mg(2+)</name>
        <dbReference type="ChEBI" id="CHEBI:18420"/>
    </cofactor>
</comment>
<dbReference type="FunFam" id="3.30.1370.10:FF:000001">
    <property type="entry name" value="Polyribonucleotide nucleotidyltransferase"/>
    <property type="match status" value="1"/>
</dbReference>
<keyword evidence="3 9" id="KW-0963">Cytoplasm</keyword>
<dbReference type="InterPro" id="IPR015847">
    <property type="entry name" value="ExoRNase_PH_dom2"/>
</dbReference>
<dbReference type="SUPFAM" id="SSF46915">
    <property type="entry name" value="Polynucleotide phosphorylase/guanosine pentaphosphate synthase (PNPase/GPSI), domain 3"/>
    <property type="match status" value="1"/>
</dbReference>
<dbReference type="PANTHER" id="PTHR11252:SF0">
    <property type="entry name" value="POLYRIBONUCLEOTIDE NUCLEOTIDYLTRANSFERASE 1, MITOCHONDRIAL"/>
    <property type="match status" value="1"/>
</dbReference>
<dbReference type="Gene3D" id="3.30.230.70">
    <property type="entry name" value="GHMP Kinase, N-terminal domain"/>
    <property type="match status" value="2"/>
</dbReference>
<dbReference type="Gene3D" id="3.30.1370.10">
    <property type="entry name" value="K Homology domain, type 1"/>
    <property type="match status" value="1"/>
</dbReference>
<dbReference type="GO" id="GO:0005829">
    <property type="term" value="C:cytosol"/>
    <property type="evidence" value="ECO:0007669"/>
    <property type="project" value="UniProtKB-ARBA"/>
</dbReference>
<dbReference type="Pfam" id="PF03725">
    <property type="entry name" value="RNase_PH_C"/>
    <property type="match status" value="1"/>
</dbReference>
<dbReference type="EMBL" id="FQZU01000002">
    <property type="protein sequence ID" value="SHI85004.1"/>
    <property type="molecule type" value="Genomic_DNA"/>
</dbReference>
<dbReference type="InterPro" id="IPR027408">
    <property type="entry name" value="PNPase/RNase_PH_dom_sf"/>
</dbReference>
<dbReference type="InterPro" id="IPR004088">
    <property type="entry name" value="KH_dom_type_1"/>
</dbReference>
<keyword evidence="13" id="KW-1185">Reference proteome</keyword>
<keyword evidence="5 9" id="KW-0548">Nucleotidyltransferase</keyword>
<feature type="domain" description="S1 motif" evidence="11">
    <location>
        <begin position="620"/>
        <end position="688"/>
    </location>
</feature>
<dbReference type="GO" id="GO:0006402">
    <property type="term" value="P:mRNA catabolic process"/>
    <property type="evidence" value="ECO:0007669"/>
    <property type="project" value="UniProtKB-UniRule"/>
</dbReference>